<evidence type="ECO:0000256" key="4">
    <source>
        <dbReference type="ARBA" id="ARBA00022980"/>
    </source>
</evidence>
<dbReference type="InterPro" id="IPR057259">
    <property type="entry name" value="Ribosomal_L19e"/>
</dbReference>
<organism evidence="11 12">
    <name type="scientific">Dorcoceras hygrometricum</name>
    <dbReference type="NCBI Taxonomy" id="472368"/>
    <lineage>
        <taxon>Eukaryota</taxon>
        <taxon>Viridiplantae</taxon>
        <taxon>Streptophyta</taxon>
        <taxon>Embryophyta</taxon>
        <taxon>Tracheophyta</taxon>
        <taxon>Spermatophyta</taxon>
        <taxon>Magnoliopsida</taxon>
        <taxon>eudicotyledons</taxon>
        <taxon>Gunneridae</taxon>
        <taxon>Pentapetalae</taxon>
        <taxon>asterids</taxon>
        <taxon>lamiids</taxon>
        <taxon>Lamiales</taxon>
        <taxon>Gesneriaceae</taxon>
        <taxon>Didymocarpoideae</taxon>
        <taxon>Trichosporeae</taxon>
        <taxon>Loxocarpinae</taxon>
        <taxon>Dorcoceras</taxon>
    </lineage>
</organism>
<dbReference type="SMART" id="SM01416">
    <property type="entry name" value="Ribosomal_L19e"/>
    <property type="match status" value="1"/>
</dbReference>
<evidence type="ECO:0000256" key="2">
    <source>
        <dbReference type="ARBA" id="ARBA00011082"/>
    </source>
</evidence>
<keyword evidence="6 8" id="KW-0326">Glycosidase</keyword>
<evidence type="ECO:0000256" key="3">
    <source>
        <dbReference type="ARBA" id="ARBA00022801"/>
    </source>
</evidence>
<dbReference type="GO" id="GO:0003729">
    <property type="term" value="F:mRNA binding"/>
    <property type="evidence" value="ECO:0007669"/>
    <property type="project" value="UniProtKB-ARBA"/>
</dbReference>
<dbReference type="InterPro" id="IPR051801">
    <property type="entry name" value="GH28_Enzymes"/>
</dbReference>
<sequence>EMVSLKLQKRLAASVLKCGKGKVWLDPNECNEISMANSRQNIRKLVKDGFIIRKPTKIHSRSRARRMKEAKRKGRHSGYGKRKGTREARLPTKVLWMRRMRVLRRLLRKYRESKKIDKHMYHDMYMKVKGNVFKNKRVLMESIHKSKAEKAREKTLSDQFEAKRAKNKASRERKIARREERLAQGPGEKAPKPAAAASAPTSQPTHFLGRRVASDEGLKKRDMKRLAVILLLLVSSYATEHNGECESTWPVIPRPHSVSVSEFGAVGDGKTLNTLAFQNAIFYLRSFVDKGGAQLYVPPGRWVIGCINLTSHLTLFLEKDAVLLASQDHSHWDVIGPLPSYGRGLEIPGNRYGSLIMGYNLTDVVITGNNGTIDGQGSVWWKQADEHTLNYSRPHLIELIGSDNVLISNLTFLNAPAWNIHPVYCRYLLVQNLTIYSPPESPHTSGIVPDSSEHVCIENSNISTGYDAVVLKSGWDEYGISYGKPTRNVHIRGVRLKSSSGSGIAFGSEMSGGISNVLAEHLNLHDSLTGVQLKTARGRGGYINGIYVLDAYLENVQEGIKATGQYDSHPDDKFDPDALPVVSEITFKDIVGVNISTAGTFLGINESPFTSICLSNISFSISSELSTSWVCSYVEGSSTNVSPNPCPELQNTTSNSSSNCFFFLPDPNSLVAVL</sequence>
<dbReference type="InterPro" id="IPR035970">
    <property type="entry name" value="60S_ribosomal_eL19_sf"/>
</dbReference>
<dbReference type="PANTHER" id="PTHR31339">
    <property type="entry name" value="PECTIN LYASE-RELATED"/>
    <property type="match status" value="1"/>
</dbReference>
<evidence type="ECO:0000256" key="8">
    <source>
        <dbReference type="RuleBase" id="RU361169"/>
    </source>
</evidence>
<dbReference type="EC" id="3.2.1.-" evidence="8"/>
<dbReference type="Pfam" id="PF01280">
    <property type="entry name" value="Ribosomal_L19e"/>
    <property type="match status" value="1"/>
</dbReference>
<dbReference type="PROSITE" id="PS00526">
    <property type="entry name" value="RIBOSOMAL_L19E"/>
    <property type="match status" value="1"/>
</dbReference>
<protein>
    <recommendedName>
        <fullName evidence="7">Ribosomal protein L19</fullName>
        <ecNumber evidence="8">3.2.1.-</ecNumber>
    </recommendedName>
</protein>
<feature type="compositionally biased region" description="Low complexity" evidence="9">
    <location>
        <begin position="183"/>
        <end position="205"/>
    </location>
</feature>
<evidence type="ECO:0000259" key="10">
    <source>
        <dbReference type="SMART" id="SM01416"/>
    </source>
</evidence>
<evidence type="ECO:0000256" key="9">
    <source>
        <dbReference type="SAM" id="MobiDB-lite"/>
    </source>
</evidence>
<dbReference type="HAMAP" id="MF_01475">
    <property type="entry name" value="Ribosomal_eL19"/>
    <property type="match status" value="1"/>
</dbReference>
<gene>
    <name evidence="11" type="ORF">F511_09072</name>
</gene>
<dbReference type="Proteomes" id="UP000250235">
    <property type="component" value="Unassembled WGS sequence"/>
</dbReference>
<name>A0A2Z7DG99_9LAMI</name>
<keyword evidence="3 8" id="KW-0378">Hydrolase</keyword>
<dbReference type="EMBL" id="KQ988032">
    <property type="protein sequence ID" value="KZV56593.1"/>
    <property type="molecule type" value="Genomic_DNA"/>
</dbReference>
<dbReference type="InterPro" id="IPR000196">
    <property type="entry name" value="Ribosomal_eL19_dom"/>
</dbReference>
<feature type="region of interest" description="Disordered" evidence="9">
    <location>
        <begin position="145"/>
        <end position="213"/>
    </location>
</feature>
<dbReference type="InterPro" id="IPR011050">
    <property type="entry name" value="Pectin_lyase_fold/virulence"/>
</dbReference>
<dbReference type="Gene3D" id="2.160.20.10">
    <property type="entry name" value="Single-stranded right-handed beta-helix, Pectin lyase-like"/>
    <property type="match status" value="1"/>
</dbReference>
<feature type="compositionally biased region" description="Basic and acidic residues" evidence="9">
    <location>
        <begin position="145"/>
        <end position="182"/>
    </location>
</feature>
<feature type="non-terminal residue" evidence="11">
    <location>
        <position position="1"/>
    </location>
</feature>
<dbReference type="CDD" id="cd01417">
    <property type="entry name" value="Ribosomal_L19e_E"/>
    <property type="match status" value="1"/>
</dbReference>
<dbReference type="Gene3D" id="1.10.1200.240">
    <property type="match status" value="1"/>
</dbReference>
<keyword evidence="5 7" id="KW-0687">Ribonucleoprotein</keyword>
<dbReference type="InterPro" id="IPR057260">
    <property type="entry name" value="Ribosomal_L19e_C"/>
</dbReference>
<dbReference type="GO" id="GO:0022625">
    <property type="term" value="C:cytosolic large ribosomal subunit"/>
    <property type="evidence" value="ECO:0007669"/>
    <property type="project" value="InterPro"/>
</dbReference>
<feature type="domain" description="Large ribosomal subunit protein eL19" evidence="10">
    <location>
        <begin position="4"/>
        <end position="147"/>
    </location>
</feature>
<dbReference type="NCBIfam" id="NF006343">
    <property type="entry name" value="PRK08570.1"/>
    <property type="match status" value="1"/>
</dbReference>
<dbReference type="AlphaFoldDB" id="A0A2Z7DG99"/>
<evidence type="ECO:0000313" key="11">
    <source>
        <dbReference type="EMBL" id="KZV56593.1"/>
    </source>
</evidence>
<evidence type="ECO:0000256" key="5">
    <source>
        <dbReference type="ARBA" id="ARBA00023274"/>
    </source>
</evidence>
<dbReference type="OrthoDB" id="187139at2759"/>
<keyword evidence="4 7" id="KW-0689">Ribosomal protein</keyword>
<reference evidence="11 12" key="1">
    <citation type="journal article" date="2015" name="Proc. Natl. Acad. Sci. U.S.A.">
        <title>The resurrection genome of Boea hygrometrica: A blueprint for survival of dehydration.</title>
        <authorList>
            <person name="Xiao L."/>
            <person name="Yang G."/>
            <person name="Zhang L."/>
            <person name="Yang X."/>
            <person name="Zhao S."/>
            <person name="Ji Z."/>
            <person name="Zhou Q."/>
            <person name="Hu M."/>
            <person name="Wang Y."/>
            <person name="Chen M."/>
            <person name="Xu Y."/>
            <person name="Jin H."/>
            <person name="Xiao X."/>
            <person name="Hu G."/>
            <person name="Bao F."/>
            <person name="Hu Y."/>
            <person name="Wan P."/>
            <person name="Li L."/>
            <person name="Deng X."/>
            <person name="Kuang T."/>
            <person name="Xiang C."/>
            <person name="Zhu J.K."/>
            <person name="Oliver M.J."/>
            <person name="He Y."/>
        </authorList>
    </citation>
    <scope>NUCLEOTIDE SEQUENCE [LARGE SCALE GENOMIC DNA]</scope>
    <source>
        <strain evidence="12">cv. XS01</strain>
    </source>
</reference>
<feature type="compositionally biased region" description="Basic residues" evidence="9">
    <location>
        <begin position="58"/>
        <end position="84"/>
    </location>
</feature>
<dbReference type="InterPro" id="IPR000743">
    <property type="entry name" value="Glyco_hydro_28"/>
</dbReference>
<proteinExistence type="inferred from homology"/>
<comment type="similarity">
    <text evidence="2 7">Belongs to the eukaryotic ribosomal protein eL19 family.</text>
</comment>
<dbReference type="GO" id="GO:0003735">
    <property type="term" value="F:structural constituent of ribosome"/>
    <property type="evidence" value="ECO:0007669"/>
    <property type="project" value="InterPro"/>
</dbReference>
<dbReference type="Gene3D" id="1.10.1650.10">
    <property type="match status" value="1"/>
</dbReference>
<dbReference type="Pfam" id="PF25476">
    <property type="entry name" value="Ribosomal_L19e_C"/>
    <property type="match status" value="1"/>
</dbReference>
<dbReference type="InterPro" id="IPR023638">
    <property type="entry name" value="Ribosomal_eL19_CS"/>
</dbReference>
<keyword evidence="12" id="KW-1185">Reference proteome</keyword>
<dbReference type="GO" id="GO:0005975">
    <property type="term" value="P:carbohydrate metabolic process"/>
    <property type="evidence" value="ECO:0007669"/>
    <property type="project" value="InterPro"/>
</dbReference>
<evidence type="ECO:0000313" key="12">
    <source>
        <dbReference type="Proteomes" id="UP000250235"/>
    </source>
</evidence>
<dbReference type="Pfam" id="PF00295">
    <property type="entry name" value="Glyco_hydro_28"/>
    <property type="match status" value="1"/>
</dbReference>
<evidence type="ECO:0000256" key="1">
    <source>
        <dbReference type="ARBA" id="ARBA00008834"/>
    </source>
</evidence>
<dbReference type="PANTHER" id="PTHR31339:SF5">
    <property type="entry name" value="HYDROLASE FAMILY 28 PROTEIN, PUTATIVE, EXPRESSED-RELATED"/>
    <property type="match status" value="1"/>
</dbReference>
<evidence type="ECO:0000256" key="7">
    <source>
        <dbReference type="RuleBase" id="RU000574"/>
    </source>
</evidence>
<dbReference type="FunFam" id="1.10.1200.240:FF:000001">
    <property type="entry name" value="Ribosomal protein L19"/>
    <property type="match status" value="1"/>
</dbReference>
<evidence type="ECO:0000256" key="6">
    <source>
        <dbReference type="ARBA" id="ARBA00023295"/>
    </source>
</evidence>
<dbReference type="InterPro" id="IPR012334">
    <property type="entry name" value="Pectin_lyas_fold"/>
</dbReference>
<comment type="similarity">
    <text evidence="1 8">Belongs to the glycosyl hydrolase 28 family.</text>
</comment>
<dbReference type="GO" id="GO:0004650">
    <property type="term" value="F:polygalacturonase activity"/>
    <property type="evidence" value="ECO:0007669"/>
    <property type="project" value="InterPro"/>
</dbReference>
<dbReference type="SUPFAM" id="SSF48140">
    <property type="entry name" value="Ribosomal protein L19 (L19e)"/>
    <property type="match status" value="1"/>
</dbReference>
<dbReference type="GO" id="GO:0006412">
    <property type="term" value="P:translation"/>
    <property type="evidence" value="ECO:0007669"/>
    <property type="project" value="InterPro"/>
</dbReference>
<accession>A0A2Z7DG99</accession>
<dbReference type="SUPFAM" id="SSF51126">
    <property type="entry name" value="Pectin lyase-like"/>
    <property type="match status" value="1"/>
</dbReference>
<dbReference type="InterPro" id="IPR015972">
    <property type="entry name" value="Ribosomal_eL19_dom1"/>
</dbReference>
<feature type="region of interest" description="Disordered" evidence="9">
    <location>
        <begin position="58"/>
        <end position="86"/>
    </location>
</feature>
<dbReference type="InterPro" id="IPR033935">
    <property type="entry name" value="Ribosomal_eL19_euk"/>
</dbReference>
<dbReference type="FunFam" id="1.10.1650.10:FF:000001">
    <property type="entry name" value="Ribosomal protein L19"/>
    <property type="match status" value="1"/>
</dbReference>